<sequence>MTSSGSATGQTIDAGLVLPAFFSTGVVSPTTAEAYRAICESDTIAARIVHEIVRIVGLLRGDGSNTRRMRIADDFVDLLKGITTPSQAYMFVKKFASICRKITQKRRKILRGGSFTHFSGKPRRPVPVTKKHSTRPKRNVTWNQPYVIGRLIGQYSN</sequence>
<comment type="caution">
    <text evidence="1">The sequence shown here is derived from an EMBL/GenBank/DDBJ whole genome shotgun (WGS) entry which is preliminary data.</text>
</comment>
<evidence type="ECO:0000313" key="2">
    <source>
        <dbReference type="Proteomes" id="UP001378592"/>
    </source>
</evidence>
<dbReference type="EMBL" id="JAZDUA010000018">
    <property type="protein sequence ID" value="KAK7872918.1"/>
    <property type="molecule type" value="Genomic_DNA"/>
</dbReference>
<proteinExistence type="predicted"/>
<keyword evidence="2" id="KW-1185">Reference proteome</keyword>
<organism evidence="1 2">
    <name type="scientific">Gryllus longicercus</name>
    <dbReference type="NCBI Taxonomy" id="2509291"/>
    <lineage>
        <taxon>Eukaryota</taxon>
        <taxon>Metazoa</taxon>
        <taxon>Ecdysozoa</taxon>
        <taxon>Arthropoda</taxon>
        <taxon>Hexapoda</taxon>
        <taxon>Insecta</taxon>
        <taxon>Pterygota</taxon>
        <taxon>Neoptera</taxon>
        <taxon>Polyneoptera</taxon>
        <taxon>Orthoptera</taxon>
        <taxon>Ensifera</taxon>
        <taxon>Gryllidea</taxon>
        <taxon>Grylloidea</taxon>
        <taxon>Gryllidae</taxon>
        <taxon>Gryllinae</taxon>
        <taxon>Gryllus</taxon>
    </lineage>
</organism>
<name>A0AAN9VYU6_9ORTH</name>
<protein>
    <submittedName>
        <fullName evidence="1">Uncharacterized protein</fullName>
    </submittedName>
</protein>
<dbReference type="AlphaFoldDB" id="A0AAN9VYU6"/>
<evidence type="ECO:0000313" key="1">
    <source>
        <dbReference type="EMBL" id="KAK7872918.1"/>
    </source>
</evidence>
<dbReference type="Proteomes" id="UP001378592">
    <property type="component" value="Unassembled WGS sequence"/>
</dbReference>
<reference evidence="1 2" key="1">
    <citation type="submission" date="2024-03" db="EMBL/GenBank/DDBJ databases">
        <title>The genome assembly and annotation of the cricket Gryllus longicercus Weissman &amp; Gray.</title>
        <authorList>
            <person name="Szrajer S."/>
            <person name="Gray D."/>
            <person name="Ylla G."/>
        </authorList>
    </citation>
    <scope>NUCLEOTIDE SEQUENCE [LARGE SCALE GENOMIC DNA]</scope>
    <source>
        <strain evidence="1">DAG 2021-001</strain>
        <tissue evidence="1">Whole body minus gut</tissue>
    </source>
</reference>
<accession>A0AAN9VYU6</accession>
<gene>
    <name evidence="1" type="ORF">R5R35_004238</name>
</gene>